<evidence type="ECO:0000256" key="4">
    <source>
        <dbReference type="ARBA" id="ARBA00022723"/>
    </source>
</evidence>
<feature type="transmembrane region" description="Helical" evidence="14">
    <location>
        <begin position="288"/>
        <end position="306"/>
    </location>
</feature>
<comment type="cofactor">
    <cofactor evidence="12 13">
        <name>Zn(2+)</name>
        <dbReference type="ChEBI" id="CHEBI:29105"/>
    </cofactor>
    <text evidence="12 13">Binds 1 zinc ion per subunit.</text>
</comment>
<dbReference type="RefSeq" id="WP_097012681.1">
    <property type="nucleotide sequence ID" value="NZ_LT907975.1"/>
</dbReference>
<keyword evidence="4 12" id="KW-0479">Metal-binding</keyword>
<dbReference type="GO" id="GO:0046872">
    <property type="term" value="F:metal ion binding"/>
    <property type="evidence" value="ECO:0007669"/>
    <property type="project" value="UniProtKB-KW"/>
</dbReference>
<dbReference type="GO" id="GO:0004222">
    <property type="term" value="F:metalloendopeptidase activity"/>
    <property type="evidence" value="ECO:0007669"/>
    <property type="project" value="InterPro"/>
</dbReference>
<evidence type="ECO:0000256" key="13">
    <source>
        <dbReference type="RuleBase" id="RU003983"/>
    </source>
</evidence>
<dbReference type="Proteomes" id="UP000219215">
    <property type="component" value="Chromosome DPRO"/>
</dbReference>
<evidence type="ECO:0000259" key="15">
    <source>
        <dbReference type="Pfam" id="PF01435"/>
    </source>
</evidence>
<feature type="transmembrane region" description="Helical" evidence="14">
    <location>
        <begin position="6"/>
        <end position="25"/>
    </location>
</feature>
<name>A0A2C8FBK7_9BACT</name>
<reference evidence="18" key="1">
    <citation type="submission" date="2017-09" db="EMBL/GenBank/DDBJ databases">
        <authorList>
            <person name="Regsiter A."/>
            <person name="William W."/>
        </authorList>
    </citation>
    <scope>NUCLEOTIDE SEQUENCE [LARGE SCALE GENOMIC DNA]</scope>
    <source>
        <strain evidence="18">500-1</strain>
    </source>
</reference>
<proteinExistence type="inferred from homology"/>
<accession>A0A2C8FBK7</accession>
<comment type="similarity">
    <text evidence="13">Belongs to the peptidase M48 family.</text>
</comment>
<dbReference type="CDD" id="cd07343">
    <property type="entry name" value="M48A_Zmpste24p_like"/>
    <property type="match status" value="1"/>
</dbReference>
<dbReference type="OrthoDB" id="9781930at2"/>
<evidence type="ECO:0000256" key="10">
    <source>
        <dbReference type="ARBA" id="ARBA00023136"/>
    </source>
</evidence>
<dbReference type="InterPro" id="IPR032456">
    <property type="entry name" value="Peptidase_M48_N"/>
</dbReference>
<evidence type="ECO:0000256" key="2">
    <source>
        <dbReference type="ARBA" id="ARBA00022670"/>
    </source>
</evidence>
<evidence type="ECO:0000256" key="6">
    <source>
        <dbReference type="ARBA" id="ARBA00022824"/>
    </source>
</evidence>
<keyword evidence="3 14" id="KW-0812">Transmembrane</keyword>
<dbReference type="PANTHER" id="PTHR10120">
    <property type="entry name" value="CAAX PRENYL PROTEASE 1"/>
    <property type="match status" value="1"/>
</dbReference>
<gene>
    <name evidence="17" type="ORF">DPRO_2971</name>
</gene>
<dbReference type="FunFam" id="3.30.2010.10:FF:000002">
    <property type="entry name" value="CAAX prenyl protease"/>
    <property type="match status" value="1"/>
</dbReference>
<keyword evidence="10 14" id="KW-0472">Membrane</keyword>
<feature type="binding site" evidence="12">
    <location>
        <position position="352"/>
    </location>
    <ligand>
        <name>Zn(2+)</name>
        <dbReference type="ChEBI" id="CHEBI:29105"/>
        <note>catalytic</note>
    </ligand>
</feature>
<evidence type="ECO:0000256" key="7">
    <source>
        <dbReference type="ARBA" id="ARBA00022833"/>
    </source>
</evidence>
<organism evidence="17 18">
    <name type="scientific">Pseudodesulfovibrio profundus</name>
    <dbReference type="NCBI Taxonomy" id="57320"/>
    <lineage>
        <taxon>Bacteria</taxon>
        <taxon>Pseudomonadati</taxon>
        <taxon>Thermodesulfobacteriota</taxon>
        <taxon>Desulfovibrionia</taxon>
        <taxon>Desulfovibrionales</taxon>
        <taxon>Desulfovibrionaceae</taxon>
    </lineage>
</organism>
<feature type="transmembrane region" description="Helical" evidence="14">
    <location>
        <begin position="63"/>
        <end position="81"/>
    </location>
</feature>
<evidence type="ECO:0000256" key="11">
    <source>
        <dbReference type="PIRSR" id="PIRSR627057-1"/>
    </source>
</evidence>
<keyword evidence="9 13" id="KW-0482">Metalloprotease</keyword>
<keyword evidence="5 13" id="KW-0378">Hydrolase</keyword>
<keyword evidence="2 13" id="KW-0645">Protease</keyword>
<evidence type="ECO:0000313" key="18">
    <source>
        <dbReference type="Proteomes" id="UP000219215"/>
    </source>
</evidence>
<dbReference type="InterPro" id="IPR001915">
    <property type="entry name" value="Peptidase_M48"/>
</dbReference>
<evidence type="ECO:0000256" key="9">
    <source>
        <dbReference type="ARBA" id="ARBA00023049"/>
    </source>
</evidence>
<dbReference type="Pfam" id="PF01435">
    <property type="entry name" value="Peptidase_M48"/>
    <property type="match status" value="1"/>
</dbReference>
<evidence type="ECO:0000256" key="3">
    <source>
        <dbReference type="ARBA" id="ARBA00022692"/>
    </source>
</evidence>
<dbReference type="AlphaFoldDB" id="A0A2C8FBK7"/>
<dbReference type="EC" id="3.4.24.84" evidence="17"/>
<dbReference type="EMBL" id="LT907975">
    <property type="protein sequence ID" value="SOB59881.1"/>
    <property type="molecule type" value="Genomic_DNA"/>
</dbReference>
<sequence length="410" mass="46216">MNTYLVVILASLVLSWLLGIVSNYYNKRHMVSRLPDEFRDVYDDRKYSESQEYARANMRFSSIADSISMAITIGFILLGGFNWLDQLVRSWELAPLLSGLAYIGLLSLASWTVSLPFEIYQTFVLESRFQFNNTTPWTFVVDRLKGLILTAILGGGLLAGVLYFFGSAGEWAWMWCWVLAVAFSLGITYVAPTWILPLFNTFSPLEEGELRTALEAYARKSDFELEGIFVMDGSRRTSKGNAFFTGFGKRKRIALFDTLLKEQSVEEITAVLAHEVGHSKRGHIRKQLILATIKTGAVFYLLSLFLDSKGLFDAFGMEHMSVYAGLVFFTLLYTPISMVLGVVGNYLSRKYEFEADAFAAETTNNPGAMISALKKLSANNLSNLTPHPLVVWLEYSHPPVLERVRVLKNR</sequence>
<feature type="domain" description="CAAX prenyl protease 1 N-terminal" evidence="16">
    <location>
        <begin position="32"/>
        <end position="201"/>
    </location>
</feature>
<feature type="active site" evidence="11">
    <location>
        <position position="275"/>
    </location>
</feature>
<dbReference type="GO" id="GO:0071586">
    <property type="term" value="P:CAAX-box protein processing"/>
    <property type="evidence" value="ECO:0007669"/>
    <property type="project" value="InterPro"/>
</dbReference>
<feature type="binding site" evidence="12">
    <location>
        <position position="274"/>
    </location>
    <ligand>
        <name>Zn(2+)</name>
        <dbReference type="ChEBI" id="CHEBI:29105"/>
        <note>catalytic</note>
    </ligand>
</feature>
<feature type="transmembrane region" description="Helical" evidence="14">
    <location>
        <begin position="326"/>
        <end position="347"/>
    </location>
</feature>
<feature type="binding site" evidence="12">
    <location>
        <position position="278"/>
    </location>
    <ligand>
        <name>Zn(2+)</name>
        <dbReference type="ChEBI" id="CHEBI:29105"/>
        <note>catalytic</note>
    </ligand>
</feature>
<feature type="transmembrane region" description="Helical" evidence="14">
    <location>
        <begin position="146"/>
        <end position="166"/>
    </location>
</feature>
<dbReference type="Pfam" id="PF16491">
    <property type="entry name" value="Peptidase_M48_N"/>
    <property type="match status" value="1"/>
</dbReference>
<protein>
    <submittedName>
        <fullName evidence="17">Ste24 endopeptidase</fullName>
        <ecNumber evidence="17">3.4.24.84</ecNumber>
    </submittedName>
</protein>
<keyword evidence="6" id="KW-0256">Endoplasmic reticulum</keyword>
<dbReference type="InterPro" id="IPR027057">
    <property type="entry name" value="CAXX_Prtase_1"/>
</dbReference>
<feature type="active site" description="Proton donor" evidence="11">
    <location>
        <position position="356"/>
    </location>
</feature>
<dbReference type="KEGG" id="pprf:DPRO_2971"/>
<feature type="transmembrane region" description="Helical" evidence="14">
    <location>
        <begin position="172"/>
        <end position="196"/>
    </location>
</feature>
<evidence type="ECO:0000259" key="16">
    <source>
        <dbReference type="Pfam" id="PF16491"/>
    </source>
</evidence>
<evidence type="ECO:0000256" key="5">
    <source>
        <dbReference type="ARBA" id="ARBA00022801"/>
    </source>
</evidence>
<keyword evidence="8 14" id="KW-1133">Transmembrane helix</keyword>
<keyword evidence="7 12" id="KW-0862">Zinc</keyword>
<feature type="domain" description="Peptidase M48" evidence="15">
    <location>
        <begin position="204"/>
        <end position="409"/>
    </location>
</feature>
<evidence type="ECO:0000256" key="12">
    <source>
        <dbReference type="PIRSR" id="PIRSR627057-2"/>
    </source>
</evidence>
<feature type="transmembrane region" description="Helical" evidence="14">
    <location>
        <begin position="101"/>
        <end position="125"/>
    </location>
</feature>
<evidence type="ECO:0000256" key="1">
    <source>
        <dbReference type="ARBA" id="ARBA00004477"/>
    </source>
</evidence>
<keyword evidence="18" id="KW-1185">Reference proteome</keyword>
<evidence type="ECO:0000256" key="14">
    <source>
        <dbReference type="SAM" id="Phobius"/>
    </source>
</evidence>
<comment type="subcellular location">
    <subcellularLocation>
        <location evidence="1">Endoplasmic reticulum membrane</location>
        <topology evidence="1">Multi-pass membrane protein</topology>
    </subcellularLocation>
</comment>
<evidence type="ECO:0000313" key="17">
    <source>
        <dbReference type="EMBL" id="SOB59881.1"/>
    </source>
</evidence>
<dbReference type="Gene3D" id="3.30.2010.10">
    <property type="entry name" value="Metalloproteases ('zincins'), catalytic domain"/>
    <property type="match status" value="1"/>
</dbReference>
<evidence type="ECO:0000256" key="8">
    <source>
        <dbReference type="ARBA" id="ARBA00022989"/>
    </source>
</evidence>